<keyword evidence="3 5" id="KW-0067">ATP-binding</keyword>
<dbReference type="Gene3D" id="3.40.50.300">
    <property type="entry name" value="P-loop containing nucleotide triphosphate hydrolases"/>
    <property type="match status" value="1"/>
</dbReference>
<comment type="caution">
    <text evidence="5">The sequence shown here is derived from an EMBL/GenBank/DDBJ whole genome shotgun (WGS) entry which is preliminary data.</text>
</comment>
<name>A0AAP2GR02_9BACT</name>
<evidence type="ECO:0000313" key="6">
    <source>
        <dbReference type="Proteomes" id="UP001319200"/>
    </source>
</evidence>
<protein>
    <submittedName>
        <fullName evidence="5">ATP-binding protein</fullName>
    </submittedName>
</protein>
<gene>
    <name evidence="5" type="ORF">KK083_19385</name>
</gene>
<dbReference type="PANTHER" id="PTHR23073">
    <property type="entry name" value="26S PROTEASOME REGULATORY SUBUNIT"/>
    <property type="match status" value="1"/>
</dbReference>
<evidence type="ECO:0000313" key="5">
    <source>
        <dbReference type="EMBL" id="MBT1699067.1"/>
    </source>
</evidence>
<evidence type="ECO:0000256" key="3">
    <source>
        <dbReference type="ARBA" id="ARBA00022840"/>
    </source>
</evidence>
<dbReference type="InterPro" id="IPR050221">
    <property type="entry name" value="26S_Proteasome_ATPase"/>
</dbReference>
<dbReference type="CDD" id="cd19481">
    <property type="entry name" value="RecA-like_protease"/>
    <property type="match status" value="1"/>
</dbReference>
<dbReference type="Proteomes" id="UP001319200">
    <property type="component" value="Unassembled WGS sequence"/>
</dbReference>
<evidence type="ECO:0000256" key="1">
    <source>
        <dbReference type="ARBA" id="ARBA00006914"/>
    </source>
</evidence>
<reference evidence="5 6" key="1">
    <citation type="submission" date="2021-05" db="EMBL/GenBank/DDBJ databases">
        <title>A Polyphasic approach of four new species of the genus Ohtaekwangia: Ohtaekwangia histidinii sp. nov., Ohtaekwangia cretensis sp. nov., Ohtaekwangia indiensis sp. nov., Ohtaekwangia reichenbachii sp. nov. from diverse environment.</title>
        <authorList>
            <person name="Octaviana S."/>
        </authorList>
    </citation>
    <scope>NUCLEOTIDE SEQUENCE [LARGE SCALE GENOMIC DNA]</scope>
    <source>
        <strain evidence="5 6">PWU4</strain>
    </source>
</reference>
<keyword evidence="6" id="KW-1185">Reference proteome</keyword>
<comment type="similarity">
    <text evidence="1">Belongs to the AAA ATPase family.</text>
</comment>
<sequence length="444" mass="50412">MQHNARDLNSEMAWLTKVIYASFKLYFRNPCEYKSLDEIIPPVYDSALPFAQLVRKYNFSFDERLALALALAPHIDSKLLDIFFCKNPNTDRNYSEFGGLKGTHHNGFLPTGETLAFILAGDDLSRKIPLLSLFSPGHPFAKDHMIYLEPSADGEPLLSGALKAREEFVEMVTTGYARKPDFNAGFPAVSISTRQTWDDLVLNAGTRIQIDEILAWMEHGDTLLYEWDMGRKFRPGYRCLFYGPPGTGKTMTACLLGKATGREVYKIDLSMIISKWVGETEKNLGRVFDKAQSKGWILFFDEADALFGKRTDISSSHDRYANQEVAYLLQRIELFDGVTILATNLKDNLDQAFTRRFESLVYFPPPKAPERRLIWEKAFSDKAKLAPGIDLDKLSEQYDLTGATIMNVVRYASLQAIRRNECEIRLVDLSQGIKKEYAKEGKTV</sequence>
<proteinExistence type="inferred from homology"/>
<dbReference type="InterPro" id="IPR003959">
    <property type="entry name" value="ATPase_AAA_core"/>
</dbReference>
<dbReference type="GO" id="GO:0005524">
    <property type="term" value="F:ATP binding"/>
    <property type="evidence" value="ECO:0007669"/>
    <property type="project" value="UniProtKB-KW"/>
</dbReference>
<evidence type="ECO:0000256" key="2">
    <source>
        <dbReference type="ARBA" id="ARBA00022741"/>
    </source>
</evidence>
<feature type="domain" description="AAA+ ATPase" evidence="4">
    <location>
        <begin position="235"/>
        <end position="367"/>
    </location>
</feature>
<dbReference type="SMART" id="SM00382">
    <property type="entry name" value="AAA"/>
    <property type="match status" value="1"/>
</dbReference>
<dbReference type="InterPro" id="IPR003593">
    <property type="entry name" value="AAA+_ATPase"/>
</dbReference>
<dbReference type="AlphaFoldDB" id="A0AAP2GR02"/>
<dbReference type="InterPro" id="IPR027417">
    <property type="entry name" value="P-loop_NTPase"/>
</dbReference>
<dbReference type="RefSeq" id="WP_254166469.1">
    <property type="nucleotide sequence ID" value="NZ_JAHESF010000020.1"/>
</dbReference>
<dbReference type="GO" id="GO:0016887">
    <property type="term" value="F:ATP hydrolysis activity"/>
    <property type="evidence" value="ECO:0007669"/>
    <property type="project" value="InterPro"/>
</dbReference>
<evidence type="ECO:0000259" key="4">
    <source>
        <dbReference type="SMART" id="SM00382"/>
    </source>
</evidence>
<dbReference type="Gene3D" id="1.10.8.60">
    <property type="match status" value="1"/>
</dbReference>
<dbReference type="SUPFAM" id="SSF52540">
    <property type="entry name" value="P-loop containing nucleoside triphosphate hydrolases"/>
    <property type="match status" value="1"/>
</dbReference>
<accession>A0AAP2GR02</accession>
<keyword evidence="2" id="KW-0547">Nucleotide-binding</keyword>
<dbReference type="EMBL" id="JAHESF010000020">
    <property type="protein sequence ID" value="MBT1699067.1"/>
    <property type="molecule type" value="Genomic_DNA"/>
</dbReference>
<dbReference type="Pfam" id="PF00004">
    <property type="entry name" value="AAA"/>
    <property type="match status" value="1"/>
</dbReference>
<organism evidence="5 6">
    <name type="scientific">Chryseosolibacter histidini</name>
    <dbReference type="NCBI Taxonomy" id="2782349"/>
    <lineage>
        <taxon>Bacteria</taxon>
        <taxon>Pseudomonadati</taxon>
        <taxon>Bacteroidota</taxon>
        <taxon>Cytophagia</taxon>
        <taxon>Cytophagales</taxon>
        <taxon>Chryseotaleaceae</taxon>
        <taxon>Chryseosolibacter</taxon>
    </lineage>
</organism>